<gene>
    <name evidence="1" type="ORF">A994_09633</name>
</gene>
<protein>
    <recommendedName>
        <fullName evidence="3">DUF354 domain-containing protein</fullName>
    </recommendedName>
</protein>
<dbReference type="PATRIC" id="fig|1204725.3.peg.1936"/>
<dbReference type="Gene3D" id="3.40.50.2000">
    <property type="entry name" value="Glycogen Phosphorylase B"/>
    <property type="match status" value="1"/>
</dbReference>
<dbReference type="InterPro" id="IPR007152">
    <property type="entry name" value="DUF354"/>
</dbReference>
<dbReference type="RefSeq" id="WP_004031334.1">
    <property type="nucleotide sequence ID" value="NZ_AMPO01000009.1"/>
</dbReference>
<dbReference type="AlphaFoldDB" id="K2R1K5"/>
<dbReference type="PANTHER" id="PTHR39662">
    <property type="entry name" value="DUF354 DOMAIN-CONTAINING PROTEIN-RELATED"/>
    <property type="match status" value="1"/>
</dbReference>
<organism evidence="1 2">
    <name type="scientific">Methanobacterium formicicum (strain DSM 3637 / PP1)</name>
    <dbReference type="NCBI Taxonomy" id="1204725"/>
    <lineage>
        <taxon>Archaea</taxon>
        <taxon>Methanobacteriati</taxon>
        <taxon>Methanobacteriota</taxon>
        <taxon>Methanomada group</taxon>
        <taxon>Methanobacteria</taxon>
        <taxon>Methanobacteriales</taxon>
        <taxon>Methanobacteriaceae</taxon>
        <taxon>Methanobacterium</taxon>
    </lineage>
</organism>
<dbReference type="PANTHER" id="PTHR39662:SF1">
    <property type="entry name" value="DUF354 DOMAIN-CONTAINING PROTEIN"/>
    <property type="match status" value="1"/>
</dbReference>
<reference evidence="1 2" key="1">
    <citation type="journal article" date="2012" name="J. Bacteriol.">
        <title>Draft genome sequence of Methanobacterium formicicum DSM 3637, an archaebacterium isolated from the methane producer amoeba Pelomyxa palustris.</title>
        <authorList>
            <person name="Gutierrez G."/>
        </authorList>
    </citation>
    <scope>NUCLEOTIDE SEQUENCE [LARGE SCALE GENOMIC DNA]</scope>
    <source>
        <strain evidence="2">DSM 3637 / PP1</strain>
    </source>
</reference>
<dbReference type="SUPFAM" id="SSF53756">
    <property type="entry name" value="UDP-Glycosyltransferase/glycogen phosphorylase"/>
    <property type="match status" value="1"/>
</dbReference>
<keyword evidence="2" id="KW-1185">Reference proteome</keyword>
<accession>K2R1K5</accession>
<evidence type="ECO:0000313" key="1">
    <source>
        <dbReference type="EMBL" id="EKF85132.1"/>
    </source>
</evidence>
<evidence type="ECO:0008006" key="3">
    <source>
        <dbReference type="Google" id="ProtNLM"/>
    </source>
</evidence>
<dbReference type="EMBL" id="AMPO01000009">
    <property type="protein sequence ID" value="EKF85132.1"/>
    <property type="molecule type" value="Genomic_DNA"/>
</dbReference>
<dbReference type="Proteomes" id="UP000007360">
    <property type="component" value="Unassembled WGS sequence"/>
</dbReference>
<dbReference type="Pfam" id="PF04007">
    <property type="entry name" value="DUF354"/>
    <property type="match status" value="1"/>
</dbReference>
<dbReference type="OrthoDB" id="185087at2157"/>
<dbReference type="PIRSF" id="PIRSF005357">
    <property type="entry name" value="UCP005357"/>
    <property type="match status" value="1"/>
</dbReference>
<sequence length="346" mass="39246">MKVWIDIVNSPHVRFFHSIIRYLEEQGEEVFITARRFGDVHRLLDLFGIDYHLVGWHGVSLEEKLIRSTQRAYELSQIISREKPDVAVSKHSIELPRVAYGLNIPSVYVLDNEHAIAANKLTLSLCDTIVLPEVIEEETVVRCGADPDHLLPYNGTSEITHLVDFQYNPHIFEDLKLDLEKEKTILMRPEPALASYLDADCRKTVLSPIVEALEDQANILVIPRFREQQQIFENDDKITLIKPPVDTFSLMKACDLVIGAGGTMNREAALLGTPVISCYPGKLLSVDSYYIKKGLMKRSTRPEEIVGMAKELLKDDHSSLELSTDDLFEIMIDRIYQAANGENKLS</sequence>
<evidence type="ECO:0000313" key="2">
    <source>
        <dbReference type="Proteomes" id="UP000007360"/>
    </source>
</evidence>
<proteinExistence type="predicted"/>
<comment type="caution">
    <text evidence="1">The sequence shown here is derived from an EMBL/GenBank/DDBJ whole genome shotgun (WGS) entry which is preliminary data.</text>
</comment>
<name>K2R1K5_METFP</name>